<evidence type="ECO:0000313" key="3">
    <source>
        <dbReference type="EMBL" id="GIE50828.1"/>
    </source>
</evidence>
<sequence>MTDEQPADPAAGAPRTTPDPTRVDTGPAAPPAEAAAPGDESPDPAPARWSGSAAVPAPVAKRPWWSRRGEADPEPAPPADPWADSEDWSATPAVDPWADQDTPWEPQLPFPEALPPTRVESALPPTRMEAPLPPTRTEPPLPPTRMEAPPAPLPPAQAEALLRRAQAQPPGHAPAPPRPTWVQLPVAGPPAAAPPPPAPSPPRRRGWGRRRPAAQPAPAPANRIPVQSRPAPPPPPARPAQGRPTPPGPPPPPRRQRRRPRRLLTLALLGLLCCGGVPAYLSWPAARQYPVSAALPREVSDLELRDDGAGRRAVERLSEQLSGSSLIEGDVFSGVYADGNGKRVTVFGATGLRLTPESDVEAEIAHLAGEYDIKDVQSFDLGETGAHERCGVGRSGGKGVVVCAWADHGSLATVLLTRRSVEESADLTGVLRSAALTRG</sequence>
<feature type="compositionally biased region" description="Pro residues" evidence="1">
    <location>
        <begin position="131"/>
        <end position="155"/>
    </location>
</feature>
<feature type="compositionally biased region" description="Pro residues" evidence="1">
    <location>
        <begin position="230"/>
        <end position="253"/>
    </location>
</feature>
<feature type="compositionally biased region" description="Low complexity" evidence="1">
    <location>
        <begin position="156"/>
        <end position="170"/>
    </location>
</feature>
<accession>A0A919JJI4</accession>
<dbReference type="Proteomes" id="UP000647172">
    <property type="component" value="Unassembled WGS sequence"/>
</dbReference>
<dbReference type="AlphaFoldDB" id="A0A919JJI4"/>
<gene>
    <name evidence="3" type="ORF">Ani05nite_43620</name>
</gene>
<reference evidence="3" key="1">
    <citation type="submission" date="2021-01" db="EMBL/GenBank/DDBJ databases">
        <title>Whole genome shotgun sequence of Actinoplanes nipponensis NBRC 14063.</title>
        <authorList>
            <person name="Komaki H."/>
            <person name="Tamura T."/>
        </authorList>
    </citation>
    <scope>NUCLEOTIDE SEQUENCE</scope>
    <source>
        <strain evidence="3">NBRC 14063</strain>
    </source>
</reference>
<name>A0A919JJI4_9ACTN</name>
<dbReference type="RefSeq" id="WP_203770842.1">
    <property type="nucleotide sequence ID" value="NZ_BAAAYJ010000055.1"/>
</dbReference>
<feature type="compositionally biased region" description="Low complexity" evidence="1">
    <location>
        <begin position="14"/>
        <end position="39"/>
    </location>
</feature>
<keyword evidence="4" id="KW-1185">Reference proteome</keyword>
<dbReference type="PRINTS" id="PR01217">
    <property type="entry name" value="PRICHEXTENSN"/>
</dbReference>
<evidence type="ECO:0000313" key="4">
    <source>
        <dbReference type="Proteomes" id="UP000647172"/>
    </source>
</evidence>
<evidence type="ECO:0000256" key="1">
    <source>
        <dbReference type="SAM" id="MobiDB-lite"/>
    </source>
</evidence>
<feature type="region of interest" description="Disordered" evidence="1">
    <location>
        <begin position="1"/>
        <end position="259"/>
    </location>
</feature>
<feature type="compositionally biased region" description="Pro residues" evidence="1">
    <location>
        <begin position="187"/>
        <end position="201"/>
    </location>
</feature>
<feature type="compositionally biased region" description="Basic residues" evidence="1">
    <location>
        <begin position="202"/>
        <end position="212"/>
    </location>
</feature>
<keyword evidence="2" id="KW-0812">Transmembrane</keyword>
<dbReference type="EMBL" id="BOMQ01000053">
    <property type="protein sequence ID" value="GIE50828.1"/>
    <property type="molecule type" value="Genomic_DNA"/>
</dbReference>
<keyword evidence="2" id="KW-0472">Membrane</keyword>
<organism evidence="3 4">
    <name type="scientific">Actinoplanes nipponensis</name>
    <dbReference type="NCBI Taxonomy" id="135950"/>
    <lineage>
        <taxon>Bacteria</taxon>
        <taxon>Bacillati</taxon>
        <taxon>Actinomycetota</taxon>
        <taxon>Actinomycetes</taxon>
        <taxon>Micromonosporales</taxon>
        <taxon>Micromonosporaceae</taxon>
        <taxon>Actinoplanes</taxon>
    </lineage>
</organism>
<feature type="compositionally biased region" description="Low complexity" evidence="1">
    <location>
        <begin position="213"/>
        <end position="225"/>
    </location>
</feature>
<feature type="transmembrane region" description="Helical" evidence="2">
    <location>
        <begin position="263"/>
        <end position="283"/>
    </location>
</feature>
<protein>
    <submittedName>
        <fullName evidence="3">Uncharacterized protein</fullName>
    </submittedName>
</protein>
<proteinExistence type="predicted"/>
<keyword evidence="2" id="KW-1133">Transmembrane helix</keyword>
<comment type="caution">
    <text evidence="3">The sequence shown here is derived from an EMBL/GenBank/DDBJ whole genome shotgun (WGS) entry which is preliminary data.</text>
</comment>
<evidence type="ECO:0000256" key="2">
    <source>
        <dbReference type="SAM" id="Phobius"/>
    </source>
</evidence>